<keyword evidence="6" id="KW-0067">ATP-binding</keyword>
<dbReference type="InterPro" id="IPR038729">
    <property type="entry name" value="Rad50/SbcC_AAA"/>
</dbReference>
<evidence type="ECO:0000256" key="1">
    <source>
        <dbReference type="ARBA" id="ARBA00006930"/>
    </source>
</evidence>
<evidence type="ECO:0000313" key="6">
    <source>
        <dbReference type="EMBL" id="GAA4693845.1"/>
    </source>
</evidence>
<evidence type="ECO:0000313" key="7">
    <source>
        <dbReference type="Proteomes" id="UP001500843"/>
    </source>
</evidence>
<name>A0ABP8WSH9_9MICO</name>
<protein>
    <recommendedName>
        <fullName evidence="3">Nuclease SbcCD subunit C</fullName>
    </recommendedName>
</protein>
<dbReference type="InterPro" id="IPR027417">
    <property type="entry name" value="P-loop_NTPase"/>
</dbReference>
<reference evidence="7" key="1">
    <citation type="journal article" date="2019" name="Int. J. Syst. Evol. Microbiol.">
        <title>The Global Catalogue of Microorganisms (GCM) 10K type strain sequencing project: providing services to taxonomists for standard genome sequencing and annotation.</title>
        <authorList>
            <consortium name="The Broad Institute Genomics Platform"/>
            <consortium name="The Broad Institute Genome Sequencing Center for Infectious Disease"/>
            <person name="Wu L."/>
            <person name="Ma J."/>
        </authorList>
    </citation>
    <scope>NUCLEOTIDE SEQUENCE [LARGE SCALE GENOMIC DNA]</scope>
    <source>
        <strain evidence="7">JCM 17975</strain>
    </source>
</reference>
<dbReference type="EMBL" id="BAABHM010000006">
    <property type="protein sequence ID" value="GAA4693845.1"/>
    <property type="molecule type" value="Genomic_DNA"/>
</dbReference>
<comment type="subunit">
    <text evidence="2">Heterodimer of SbcC and SbcD.</text>
</comment>
<keyword evidence="6" id="KW-0547">Nucleotide-binding</keyword>
<feature type="domain" description="Rad50/SbcC-type AAA" evidence="5">
    <location>
        <begin position="64"/>
        <end position="121"/>
    </location>
</feature>
<dbReference type="Pfam" id="PF13476">
    <property type="entry name" value="AAA_23"/>
    <property type="match status" value="1"/>
</dbReference>
<dbReference type="PANTHER" id="PTHR32114">
    <property type="entry name" value="ABC TRANSPORTER ABCH.3"/>
    <property type="match status" value="1"/>
</dbReference>
<dbReference type="PANTHER" id="PTHR32114:SF2">
    <property type="entry name" value="ABC TRANSPORTER ABCH.3"/>
    <property type="match status" value="1"/>
</dbReference>
<evidence type="ECO:0000256" key="2">
    <source>
        <dbReference type="ARBA" id="ARBA00011322"/>
    </source>
</evidence>
<comment type="similarity">
    <text evidence="1">Belongs to the SMC family. SbcC subfamily.</text>
</comment>
<dbReference type="GO" id="GO:0005524">
    <property type="term" value="F:ATP binding"/>
    <property type="evidence" value="ECO:0007669"/>
    <property type="project" value="UniProtKB-KW"/>
</dbReference>
<gene>
    <name evidence="6" type="ORF">GCM10023198_11800</name>
</gene>
<dbReference type="SUPFAM" id="SSF52540">
    <property type="entry name" value="P-loop containing nucleoside triphosphate hydrolases"/>
    <property type="match status" value="1"/>
</dbReference>
<dbReference type="Gene3D" id="3.40.50.300">
    <property type="entry name" value="P-loop containing nucleotide triphosphate hydrolases"/>
    <property type="match status" value="2"/>
</dbReference>
<accession>A0ABP8WSH9</accession>
<comment type="caution">
    <text evidence="6">The sequence shown here is derived from an EMBL/GenBank/DDBJ whole genome shotgun (WGS) entry which is preliminary data.</text>
</comment>
<evidence type="ECO:0000259" key="5">
    <source>
        <dbReference type="Pfam" id="PF13476"/>
    </source>
</evidence>
<feature type="region of interest" description="Disordered" evidence="4">
    <location>
        <begin position="32"/>
        <end position="57"/>
    </location>
</feature>
<proteinExistence type="inferred from homology"/>
<evidence type="ECO:0000256" key="3">
    <source>
        <dbReference type="ARBA" id="ARBA00013368"/>
    </source>
</evidence>
<evidence type="ECO:0000256" key="4">
    <source>
        <dbReference type="SAM" id="MobiDB-lite"/>
    </source>
</evidence>
<sequence>MSELTELVARRLDADGNLHEPVRSSVREALDAVDDPMGEPSSGAGLSAGGDAGTDTTGGVYLDRITVRSFRGIGRETHLKIPVGPGLTVVSGRNGSGKSSFAEALEVALTGTTYRWRNRSAQWQGPWRNLHCAAPPRVEVQLQVDGGDRARLVNEWADDDFESRRQTLTGDIGIGSPLWESALGTFRPLLTYEELGQVLAARPSELYDALSTVLGLGQLAEAIKRLDAERKALEEPARALKQARSDLLTVLRTHDDGADQRIAQAVALLKRTAPDTAALRTLATGTEATPEAGITILRTLATLNGLDAAAAEAAATELRAAVASCARIADGASVALQRRLTVIRAALTAHQHDGDMACPVCGTGSLDAGRASVLRAEADTADAALGRLAAATARLERARNAAGAVIRRVPVALSSPSDPAIESKRVVALRAWDEWADSPRDDLALADHITAHLPRLATAVAHLRAAAASALTARDDSWAPLASRLGSLADLADDVAAAKPDADNAKAALSWLKANDQTLKNERLAPISEHAARIWERLRQESNVEIAGLSLSGTATRRRVMIEATVDGEDASGIAVLSQGELHALSLALFLPRATMDVSPFRFVVLDDPVQAMDPAKVDGLVEVLAEIAETRQVVVFSHDDRLAAAVRRSSIRATVLEVTRGTSSAVEVVNTYTPSRRFLQDAKALCRDQGLPDATLRKVLPGLLRMAVEAAARDRYFAAALAGGVPHTVVERAWEQTHRTRERVGLAIGGDATAWSQEPGHSYRRAALGVAGSGVHDGLQGPPASALEAVRKTIEDLVGATR</sequence>
<dbReference type="Proteomes" id="UP001500843">
    <property type="component" value="Unassembled WGS sequence"/>
</dbReference>
<dbReference type="RefSeq" id="WP_253870383.1">
    <property type="nucleotide sequence ID" value="NZ_BAABHM010000006.1"/>
</dbReference>
<organism evidence="6 7">
    <name type="scientific">Promicromonospora umidemergens</name>
    <dbReference type="NCBI Taxonomy" id="629679"/>
    <lineage>
        <taxon>Bacteria</taxon>
        <taxon>Bacillati</taxon>
        <taxon>Actinomycetota</taxon>
        <taxon>Actinomycetes</taxon>
        <taxon>Micrococcales</taxon>
        <taxon>Promicromonosporaceae</taxon>
        <taxon>Promicromonospora</taxon>
    </lineage>
</organism>
<keyword evidence="7" id="KW-1185">Reference proteome</keyword>